<protein>
    <recommendedName>
        <fullName evidence="6">Aminoglycoside phosphotransferase domain-containing protein</fullName>
    </recommendedName>
</protein>
<dbReference type="PANTHER" id="PTHR34273:SF2">
    <property type="entry name" value="METHYLTHIORIBOSE KINASE"/>
    <property type="match status" value="1"/>
</dbReference>
<evidence type="ECO:0000256" key="3">
    <source>
        <dbReference type="ARBA" id="ARBA00022741"/>
    </source>
</evidence>
<dbReference type="Gene3D" id="3.90.1200.10">
    <property type="match status" value="1"/>
</dbReference>
<gene>
    <name evidence="7" type="ORF">JX265_011427</name>
</gene>
<dbReference type="InterPro" id="IPR002575">
    <property type="entry name" value="Aminoglycoside_PTrfase"/>
</dbReference>
<dbReference type="AlphaFoldDB" id="A0A9Q0AJN2"/>
<sequence>MAPLNEAEMEELVFRILKDLSETPYACSELMHLTSGTTNFVFRGSLLCPLSSSARHFPQNFVIVKHSTAFAAVNKDFPLDVTRSQFEETMLHALGHFTSIATVQTPRLYLFNRTTNTQVIEYFPGVIELKSLLASSDVSEPTARSIGHDLGKWLKAFHDWASAPAQKGLRIEIEKNRIMRHLKYQITYARFIDVLQKFPELIEGHGKALREIQEMAFKDFKKTPSEDDGDDWGLIHGDFWSANVLLPPSPRMETKGSTSLLVIDWEYAQYGRREYDIGNMIGDLIERWHFGRLHSFVWAIQGFVKGYGGIGDEMAFRTAIYAGVHLINWYNRGPSKPNNDETLSALRLGRDLVVKGWEKDRTWLLSSVLEHLFQTT</sequence>
<dbReference type="Pfam" id="PF01636">
    <property type="entry name" value="APH"/>
    <property type="match status" value="1"/>
</dbReference>
<keyword evidence="3" id="KW-0547">Nucleotide-binding</keyword>
<dbReference type="EMBL" id="JAFIMR010000042">
    <property type="protein sequence ID" value="KAI1856786.1"/>
    <property type="molecule type" value="Genomic_DNA"/>
</dbReference>
<dbReference type="SUPFAM" id="SSF56112">
    <property type="entry name" value="Protein kinase-like (PK-like)"/>
    <property type="match status" value="1"/>
</dbReference>
<evidence type="ECO:0000256" key="1">
    <source>
        <dbReference type="ARBA" id="ARBA00010165"/>
    </source>
</evidence>
<dbReference type="GO" id="GO:0016301">
    <property type="term" value="F:kinase activity"/>
    <property type="evidence" value="ECO:0007669"/>
    <property type="project" value="UniProtKB-KW"/>
</dbReference>
<feature type="domain" description="Aminoglycoside phosphotransferase" evidence="6">
    <location>
        <begin position="91"/>
        <end position="287"/>
    </location>
</feature>
<dbReference type="Proteomes" id="UP000829685">
    <property type="component" value="Unassembled WGS sequence"/>
</dbReference>
<keyword evidence="5" id="KW-0067">ATP-binding</keyword>
<keyword evidence="2" id="KW-0808">Transferase</keyword>
<comment type="similarity">
    <text evidence="1">Belongs to the methylthioribose kinase family.</text>
</comment>
<dbReference type="PANTHER" id="PTHR34273">
    <property type="entry name" value="METHYLTHIORIBOSE KINASE"/>
    <property type="match status" value="1"/>
</dbReference>
<accession>A0A9Q0AJN2</accession>
<dbReference type="GO" id="GO:0005524">
    <property type="term" value="F:ATP binding"/>
    <property type="evidence" value="ECO:0007669"/>
    <property type="project" value="UniProtKB-KW"/>
</dbReference>
<organism evidence="7 8">
    <name type="scientific">Neoarthrinium moseri</name>
    <dbReference type="NCBI Taxonomy" id="1658444"/>
    <lineage>
        <taxon>Eukaryota</taxon>
        <taxon>Fungi</taxon>
        <taxon>Dikarya</taxon>
        <taxon>Ascomycota</taxon>
        <taxon>Pezizomycotina</taxon>
        <taxon>Sordariomycetes</taxon>
        <taxon>Xylariomycetidae</taxon>
        <taxon>Amphisphaeriales</taxon>
        <taxon>Apiosporaceae</taxon>
        <taxon>Neoarthrinium</taxon>
    </lineage>
</organism>
<keyword evidence="8" id="KW-1185">Reference proteome</keyword>
<evidence type="ECO:0000256" key="4">
    <source>
        <dbReference type="ARBA" id="ARBA00022777"/>
    </source>
</evidence>
<comment type="caution">
    <text evidence="7">The sequence shown here is derived from an EMBL/GenBank/DDBJ whole genome shotgun (WGS) entry which is preliminary data.</text>
</comment>
<keyword evidence="4" id="KW-0418">Kinase</keyword>
<proteinExistence type="inferred from homology"/>
<dbReference type="InterPro" id="IPR011009">
    <property type="entry name" value="Kinase-like_dom_sf"/>
</dbReference>
<reference evidence="7" key="1">
    <citation type="submission" date="2021-03" db="EMBL/GenBank/DDBJ databases">
        <title>Revisited historic fungal species revealed as producer of novel bioactive compounds through whole genome sequencing and comparative genomics.</title>
        <authorList>
            <person name="Vignolle G.A."/>
            <person name="Hochenegger N."/>
            <person name="Mach R.L."/>
            <person name="Mach-Aigner A.R."/>
            <person name="Javad Rahimi M."/>
            <person name="Salim K.A."/>
            <person name="Chan C.M."/>
            <person name="Lim L.B.L."/>
            <person name="Cai F."/>
            <person name="Druzhinina I.S."/>
            <person name="U'Ren J.M."/>
            <person name="Derntl C."/>
        </authorList>
    </citation>
    <scope>NUCLEOTIDE SEQUENCE</scope>
    <source>
        <strain evidence="7">TUCIM 5799</strain>
    </source>
</reference>
<evidence type="ECO:0000256" key="2">
    <source>
        <dbReference type="ARBA" id="ARBA00022679"/>
    </source>
</evidence>
<evidence type="ECO:0000256" key="5">
    <source>
        <dbReference type="ARBA" id="ARBA00022840"/>
    </source>
</evidence>
<name>A0A9Q0AJN2_9PEZI</name>
<evidence type="ECO:0000313" key="7">
    <source>
        <dbReference type="EMBL" id="KAI1856786.1"/>
    </source>
</evidence>
<dbReference type="Gene3D" id="3.30.200.20">
    <property type="entry name" value="Phosphorylase Kinase, domain 1"/>
    <property type="match status" value="1"/>
</dbReference>
<evidence type="ECO:0000313" key="8">
    <source>
        <dbReference type="Proteomes" id="UP000829685"/>
    </source>
</evidence>
<evidence type="ECO:0000259" key="6">
    <source>
        <dbReference type="Pfam" id="PF01636"/>
    </source>
</evidence>